<evidence type="ECO:0000313" key="2">
    <source>
        <dbReference type="EMBL" id="GCA72035.1"/>
    </source>
</evidence>
<dbReference type="Proteomes" id="UP000323569">
    <property type="component" value="Unassembled WGS sequence"/>
</dbReference>
<sequence length="150" mass="17404">MKTLSFKDIQFIIDALAALLKNYSDRIQQLEALENYEDEVSDLSNDSLFLQELITDLQNQQTQELSLIVPEFDLKKMPLQTLIKQGKTLSIEEKLILVESLTSSIREEYKAIPGLVGKMYSKIHSSRAREWKEPQRHRGHKDRSILCKLN</sequence>
<evidence type="ECO:0000313" key="3">
    <source>
        <dbReference type="Proteomes" id="UP000323569"/>
    </source>
</evidence>
<organism evidence="2 3">
    <name type="scientific">Microcystis aeruginosa NIES-2519</name>
    <dbReference type="NCBI Taxonomy" id="2303981"/>
    <lineage>
        <taxon>Bacteria</taxon>
        <taxon>Bacillati</taxon>
        <taxon>Cyanobacteriota</taxon>
        <taxon>Cyanophyceae</taxon>
        <taxon>Oscillatoriophycideae</taxon>
        <taxon>Chroococcales</taxon>
        <taxon>Microcystaceae</taxon>
        <taxon>Microcystis</taxon>
    </lineage>
</organism>
<dbReference type="AlphaFoldDB" id="A0A5A5RAW5"/>
<name>A0A5A5RAW5_MICAE</name>
<dbReference type="RefSeq" id="WP_008203641.1">
    <property type="nucleotide sequence ID" value="NZ_BHVO01000080.1"/>
</dbReference>
<comment type="caution">
    <text evidence="2">The sequence shown here is derived from an EMBL/GenBank/DDBJ whole genome shotgun (WGS) entry which is preliminary data.</text>
</comment>
<proteinExistence type="predicted"/>
<reference evidence="2 3" key="1">
    <citation type="submission" date="2018-09" db="EMBL/GenBank/DDBJ databases">
        <title>Evolutionary history of phycoerythrin pigmentation in the water bloom-forming cyanobacterium Microcystis aeruginosa.</title>
        <authorList>
            <person name="Tanabe Y."/>
            <person name="Tanabe Y."/>
            <person name="Yamaguchi H."/>
        </authorList>
    </citation>
    <scope>NUCLEOTIDE SEQUENCE [LARGE SCALE GENOMIC DNA]</scope>
    <source>
        <strain evidence="2 3">NIES-2519</strain>
    </source>
</reference>
<keyword evidence="1" id="KW-0175">Coiled coil</keyword>
<feature type="coiled-coil region" evidence="1">
    <location>
        <begin position="13"/>
        <end position="53"/>
    </location>
</feature>
<evidence type="ECO:0000256" key="1">
    <source>
        <dbReference type="SAM" id="Coils"/>
    </source>
</evidence>
<accession>A0A5A5RAW5</accession>
<protein>
    <submittedName>
        <fullName evidence="2">Uncharacterized protein</fullName>
    </submittedName>
</protein>
<gene>
    <name evidence="2" type="ORF">MiYa_03582</name>
</gene>
<dbReference type="EMBL" id="BHVO01000080">
    <property type="protein sequence ID" value="GCA72035.1"/>
    <property type="molecule type" value="Genomic_DNA"/>
</dbReference>